<proteinExistence type="predicted"/>
<dbReference type="Proteomes" id="UP001500002">
    <property type="component" value="Unassembled WGS sequence"/>
</dbReference>
<evidence type="ECO:0000313" key="4">
    <source>
        <dbReference type="EMBL" id="GAA1803477.1"/>
    </source>
</evidence>
<organism evidence="4 5">
    <name type="scientific">Agromyces neolithicus</name>
    <dbReference type="NCBI Taxonomy" id="269420"/>
    <lineage>
        <taxon>Bacteria</taxon>
        <taxon>Bacillati</taxon>
        <taxon>Actinomycetota</taxon>
        <taxon>Actinomycetes</taxon>
        <taxon>Micrococcales</taxon>
        <taxon>Microbacteriaceae</taxon>
        <taxon>Agromyces</taxon>
    </lineage>
</organism>
<dbReference type="InterPro" id="IPR001647">
    <property type="entry name" value="HTH_TetR"/>
</dbReference>
<comment type="caution">
    <text evidence="4">The sequence shown here is derived from an EMBL/GenBank/DDBJ whole genome shotgun (WGS) entry which is preliminary data.</text>
</comment>
<evidence type="ECO:0000256" key="1">
    <source>
        <dbReference type="ARBA" id="ARBA00023125"/>
    </source>
</evidence>
<keyword evidence="1 2" id="KW-0238">DNA-binding</keyword>
<accession>A0ABN2LYN1</accession>
<evidence type="ECO:0000313" key="5">
    <source>
        <dbReference type="Proteomes" id="UP001500002"/>
    </source>
</evidence>
<dbReference type="SUPFAM" id="SSF46689">
    <property type="entry name" value="Homeodomain-like"/>
    <property type="match status" value="1"/>
</dbReference>
<evidence type="ECO:0000259" key="3">
    <source>
        <dbReference type="PROSITE" id="PS50977"/>
    </source>
</evidence>
<dbReference type="Gene3D" id="1.10.357.10">
    <property type="entry name" value="Tetracycline Repressor, domain 2"/>
    <property type="match status" value="1"/>
</dbReference>
<dbReference type="PANTHER" id="PTHR30055">
    <property type="entry name" value="HTH-TYPE TRANSCRIPTIONAL REGULATOR RUTR"/>
    <property type="match status" value="1"/>
</dbReference>
<reference evidence="4 5" key="1">
    <citation type="journal article" date="2019" name="Int. J. Syst. Evol. Microbiol.">
        <title>The Global Catalogue of Microorganisms (GCM) 10K type strain sequencing project: providing services to taxonomists for standard genome sequencing and annotation.</title>
        <authorList>
            <consortium name="The Broad Institute Genomics Platform"/>
            <consortium name="The Broad Institute Genome Sequencing Center for Infectious Disease"/>
            <person name="Wu L."/>
            <person name="Ma J."/>
        </authorList>
    </citation>
    <scope>NUCLEOTIDE SEQUENCE [LARGE SCALE GENOMIC DNA]</scope>
    <source>
        <strain evidence="4 5">JCM 14322</strain>
    </source>
</reference>
<dbReference type="Pfam" id="PF00440">
    <property type="entry name" value="TetR_N"/>
    <property type="match status" value="1"/>
</dbReference>
<feature type="DNA-binding region" description="H-T-H motif" evidence="2">
    <location>
        <begin position="34"/>
        <end position="53"/>
    </location>
</feature>
<dbReference type="RefSeq" id="WP_344293933.1">
    <property type="nucleotide sequence ID" value="NZ_BAAANJ010000002.1"/>
</dbReference>
<dbReference type="InterPro" id="IPR050109">
    <property type="entry name" value="HTH-type_TetR-like_transc_reg"/>
</dbReference>
<dbReference type="PRINTS" id="PR00455">
    <property type="entry name" value="HTHTETR"/>
</dbReference>
<evidence type="ECO:0000256" key="2">
    <source>
        <dbReference type="PROSITE-ProRule" id="PRU00335"/>
    </source>
</evidence>
<protein>
    <recommendedName>
        <fullName evidence="3">HTH tetR-type domain-containing protein</fullName>
    </recommendedName>
</protein>
<dbReference type="EMBL" id="BAAANJ010000002">
    <property type="protein sequence ID" value="GAA1803477.1"/>
    <property type="molecule type" value="Genomic_DNA"/>
</dbReference>
<feature type="domain" description="HTH tetR-type" evidence="3">
    <location>
        <begin position="11"/>
        <end position="71"/>
    </location>
</feature>
<name>A0ABN2LYN1_9MICO</name>
<keyword evidence="5" id="KW-1185">Reference proteome</keyword>
<gene>
    <name evidence="4" type="ORF">GCM10009749_09490</name>
</gene>
<sequence>MTSTTTTRHTDATRAAILDGAVDLFLERRGGDFSVQEVADRAGLTHRTVYRYFPTRGELLGAASQRLAVGVDEQSFTEVSTVEEWIDAVAGHFAHTEANLELVRRVVSTVLGSPEILLFQERDAHFWEVFRRQFRNLPERDASRIFATLRHLMSSTSYVIYRLRFGLSPADATEAIQVAASVIAAQAARSDQASAPPRRD</sequence>
<dbReference type="PANTHER" id="PTHR30055:SF226">
    <property type="entry name" value="HTH-TYPE TRANSCRIPTIONAL REGULATOR PKSA"/>
    <property type="match status" value="1"/>
</dbReference>
<dbReference type="PROSITE" id="PS50977">
    <property type="entry name" value="HTH_TETR_2"/>
    <property type="match status" value="1"/>
</dbReference>
<dbReference type="InterPro" id="IPR009057">
    <property type="entry name" value="Homeodomain-like_sf"/>
</dbReference>